<name>A0A0B7F9D3_THACB</name>
<accession>A0A0B7F9D3</accession>
<gene>
    <name evidence="3" type="ORF">RSOLAG1IB_06841</name>
</gene>
<organism evidence="3 4">
    <name type="scientific">Thanatephorus cucumeris (strain AG1-IB / isolate 7/3/14)</name>
    <name type="common">Lettuce bottom rot fungus</name>
    <name type="synonym">Rhizoctonia solani</name>
    <dbReference type="NCBI Taxonomy" id="1108050"/>
    <lineage>
        <taxon>Eukaryota</taxon>
        <taxon>Fungi</taxon>
        <taxon>Dikarya</taxon>
        <taxon>Basidiomycota</taxon>
        <taxon>Agaricomycotina</taxon>
        <taxon>Agaricomycetes</taxon>
        <taxon>Cantharellales</taxon>
        <taxon>Ceratobasidiaceae</taxon>
        <taxon>Rhizoctonia</taxon>
        <taxon>Rhizoctonia solani AG-1</taxon>
    </lineage>
</organism>
<evidence type="ECO:0000256" key="1">
    <source>
        <dbReference type="ARBA" id="ARBA00004123"/>
    </source>
</evidence>
<reference evidence="3 4" key="1">
    <citation type="submission" date="2014-11" db="EMBL/GenBank/DDBJ databases">
        <authorList>
            <person name="Wibberg Daniel"/>
        </authorList>
    </citation>
    <scope>NUCLEOTIDE SEQUENCE [LARGE SCALE GENOMIC DNA]</scope>
    <source>
        <strain evidence="3">Rhizoctonia solani AG1-IB 7/3/14</strain>
    </source>
</reference>
<proteinExistence type="predicted"/>
<protein>
    <recommendedName>
        <fullName evidence="5">Fungal zn(2)-Cys(6) binuclear cluster domain-containing protein</fullName>
    </recommendedName>
</protein>
<dbReference type="Proteomes" id="UP000059188">
    <property type="component" value="Unassembled WGS sequence"/>
</dbReference>
<evidence type="ECO:0000256" key="2">
    <source>
        <dbReference type="ARBA" id="ARBA00023242"/>
    </source>
</evidence>
<dbReference type="PANTHER" id="PTHR37534">
    <property type="entry name" value="TRANSCRIPTIONAL ACTIVATOR PROTEIN UGA3"/>
    <property type="match status" value="1"/>
</dbReference>
<comment type="subcellular location">
    <subcellularLocation>
        <location evidence="1">Nucleus</location>
    </subcellularLocation>
</comment>
<dbReference type="OrthoDB" id="5419315at2759"/>
<dbReference type="AlphaFoldDB" id="A0A0B7F9D3"/>
<dbReference type="PANTHER" id="PTHR37534:SF46">
    <property type="entry name" value="ZN(II)2CYS6 TRANSCRIPTION FACTOR (EUROFUNG)"/>
    <property type="match status" value="1"/>
</dbReference>
<keyword evidence="2" id="KW-0539">Nucleus</keyword>
<dbReference type="GO" id="GO:0005634">
    <property type="term" value="C:nucleus"/>
    <property type="evidence" value="ECO:0007669"/>
    <property type="project" value="UniProtKB-SubCell"/>
</dbReference>
<keyword evidence="4" id="KW-1185">Reference proteome</keyword>
<dbReference type="EMBL" id="LN679114">
    <property type="protein sequence ID" value="CEL54130.1"/>
    <property type="molecule type" value="Genomic_DNA"/>
</dbReference>
<sequence length="270" mass="30302">MNYEYAAGHLFAYYHHLDQAASLVRSVIGSEAIDFANLTGEQTFDIRCIAWYDILSSMALARPTLLDYKTDTQGLSSLSRWDQMFDSDHGIEWIVGCPDALVALVARISALKHARISPEEKNARGAEIEQLARDIQLHPVRAKSPGLRVARLAVQEICRHAVILYVHHTIFKSDPSNSIVRCSVKAVIKLASILKPGLNPDCFIPVPYFIAGAFAESDRDRIALRNRILSCGNERYLRYLAARLDNLWKEVDATGRLDSWSGMQPPTFVF</sequence>
<evidence type="ECO:0000313" key="4">
    <source>
        <dbReference type="Proteomes" id="UP000059188"/>
    </source>
</evidence>
<evidence type="ECO:0008006" key="5">
    <source>
        <dbReference type="Google" id="ProtNLM"/>
    </source>
</evidence>
<dbReference type="STRING" id="1108050.A0A0B7F9D3"/>
<dbReference type="Pfam" id="PF11951">
    <property type="entry name" value="Fungal_trans_2"/>
    <property type="match status" value="1"/>
</dbReference>
<dbReference type="InterPro" id="IPR021858">
    <property type="entry name" value="Fun_TF"/>
</dbReference>
<evidence type="ECO:0000313" key="3">
    <source>
        <dbReference type="EMBL" id="CEL54130.1"/>
    </source>
</evidence>